<dbReference type="Proteomes" id="UP001283361">
    <property type="component" value="Unassembled WGS sequence"/>
</dbReference>
<protein>
    <submittedName>
        <fullName evidence="1">Uncharacterized protein</fullName>
    </submittedName>
</protein>
<accession>A0AAE0ZYB4</accession>
<comment type="caution">
    <text evidence="1">The sequence shown here is derived from an EMBL/GenBank/DDBJ whole genome shotgun (WGS) entry which is preliminary data.</text>
</comment>
<name>A0AAE0ZYB4_9GAST</name>
<reference evidence="1" key="1">
    <citation type="journal article" date="2023" name="G3 (Bethesda)">
        <title>A reference genome for the long-term kleptoplast-retaining sea slug Elysia crispata morphotype clarki.</title>
        <authorList>
            <person name="Eastman K.E."/>
            <person name="Pendleton A.L."/>
            <person name="Shaikh M.A."/>
            <person name="Suttiyut T."/>
            <person name="Ogas R."/>
            <person name="Tomko P."/>
            <person name="Gavelis G."/>
            <person name="Widhalm J.R."/>
            <person name="Wisecaver J.H."/>
        </authorList>
    </citation>
    <scope>NUCLEOTIDE SEQUENCE</scope>
    <source>
        <strain evidence="1">ECLA1</strain>
    </source>
</reference>
<sequence length="158" mass="16970">MQADLGKGVPNVEQGAMALDLINHDSIASRTAGIYATKAYCAHGCKMAQWWRTQPKDKRDGVNHGYCDLLSYSVTFLVNLATTIATSGDGTSSVGTETGDITACPMFSPPVLDVCLSDLGPDILIMNSMIYLNIYTNSGVAEKSSYISSNCYLVKRLS</sequence>
<dbReference type="AlphaFoldDB" id="A0AAE0ZYB4"/>
<gene>
    <name evidence="1" type="ORF">RRG08_038050</name>
</gene>
<dbReference type="EMBL" id="JAWDGP010003058">
    <property type="protein sequence ID" value="KAK3777800.1"/>
    <property type="molecule type" value="Genomic_DNA"/>
</dbReference>
<proteinExistence type="predicted"/>
<organism evidence="1 2">
    <name type="scientific">Elysia crispata</name>
    <name type="common">lettuce slug</name>
    <dbReference type="NCBI Taxonomy" id="231223"/>
    <lineage>
        <taxon>Eukaryota</taxon>
        <taxon>Metazoa</taxon>
        <taxon>Spiralia</taxon>
        <taxon>Lophotrochozoa</taxon>
        <taxon>Mollusca</taxon>
        <taxon>Gastropoda</taxon>
        <taxon>Heterobranchia</taxon>
        <taxon>Euthyneura</taxon>
        <taxon>Panpulmonata</taxon>
        <taxon>Sacoglossa</taxon>
        <taxon>Placobranchoidea</taxon>
        <taxon>Plakobranchidae</taxon>
        <taxon>Elysia</taxon>
    </lineage>
</organism>
<keyword evidence="2" id="KW-1185">Reference proteome</keyword>
<evidence type="ECO:0000313" key="1">
    <source>
        <dbReference type="EMBL" id="KAK3777800.1"/>
    </source>
</evidence>
<evidence type="ECO:0000313" key="2">
    <source>
        <dbReference type="Proteomes" id="UP001283361"/>
    </source>
</evidence>